<dbReference type="Proteomes" id="UP000475214">
    <property type="component" value="Unassembled WGS sequence"/>
</dbReference>
<sequence length="83" mass="9140">MNQKRGHDRTDADQERTDQERTGQQAADQRRADQRHADQRAGEDGDFADEHRSTTFADDMDGGPEGIPEPESPEGRGGDGGMD</sequence>
<dbReference type="RefSeq" id="WP_163742118.1">
    <property type="nucleotide sequence ID" value="NZ_JAAGOA010000018.1"/>
</dbReference>
<feature type="compositionally biased region" description="Basic and acidic residues" evidence="1">
    <location>
        <begin position="8"/>
        <end position="21"/>
    </location>
</feature>
<evidence type="ECO:0000313" key="3">
    <source>
        <dbReference type="Proteomes" id="UP000475214"/>
    </source>
</evidence>
<organism evidence="2 3">
    <name type="scientific">Phytoactinopolyspora halotolerans</name>
    <dbReference type="NCBI Taxonomy" id="1981512"/>
    <lineage>
        <taxon>Bacteria</taxon>
        <taxon>Bacillati</taxon>
        <taxon>Actinomycetota</taxon>
        <taxon>Actinomycetes</taxon>
        <taxon>Jiangellales</taxon>
        <taxon>Jiangellaceae</taxon>
        <taxon>Phytoactinopolyspora</taxon>
    </lineage>
</organism>
<evidence type="ECO:0000313" key="2">
    <source>
        <dbReference type="EMBL" id="NEE03038.1"/>
    </source>
</evidence>
<name>A0A6L9SEM0_9ACTN</name>
<dbReference type="AlphaFoldDB" id="A0A6L9SEM0"/>
<keyword evidence="3" id="KW-1185">Reference proteome</keyword>
<reference evidence="2 3" key="1">
    <citation type="submission" date="2020-02" db="EMBL/GenBank/DDBJ databases">
        <authorList>
            <person name="Li X.-J."/>
            <person name="Han X.-M."/>
        </authorList>
    </citation>
    <scope>NUCLEOTIDE SEQUENCE [LARGE SCALE GENOMIC DNA]</scope>
    <source>
        <strain evidence="2 3">CCTCC AB 2017055</strain>
    </source>
</reference>
<proteinExistence type="predicted"/>
<feature type="region of interest" description="Disordered" evidence="1">
    <location>
        <begin position="1"/>
        <end position="83"/>
    </location>
</feature>
<protein>
    <submittedName>
        <fullName evidence="2">Uncharacterized protein</fullName>
    </submittedName>
</protein>
<evidence type="ECO:0000256" key="1">
    <source>
        <dbReference type="SAM" id="MobiDB-lite"/>
    </source>
</evidence>
<dbReference type="EMBL" id="JAAGOA010000018">
    <property type="protein sequence ID" value="NEE03038.1"/>
    <property type="molecule type" value="Genomic_DNA"/>
</dbReference>
<comment type="caution">
    <text evidence="2">The sequence shown here is derived from an EMBL/GenBank/DDBJ whole genome shotgun (WGS) entry which is preliminary data.</text>
</comment>
<gene>
    <name evidence="2" type="ORF">G1H10_23010</name>
</gene>
<feature type="compositionally biased region" description="Basic and acidic residues" evidence="1">
    <location>
        <begin position="28"/>
        <end position="53"/>
    </location>
</feature>
<accession>A0A6L9SEM0</accession>